<dbReference type="eggNOG" id="COG3682">
    <property type="taxonomic scope" value="Bacteria"/>
</dbReference>
<gene>
    <name evidence="5" type="ORF">FC91_GL000837</name>
</gene>
<protein>
    <submittedName>
        <fullName evidence="5">Copper transport repressor, CopY TcrY family</fullName>
    </submittedName>
</protein>
<dbReference type="OrthoDB" id="1849040at2"/>
<evidence type="ECO:0000256" key="3">
    <source>
        <dbReference type="ARBA" id="ARBA00023125"/>
    </source>
</evidence>
<dbReference type="RefSeq" id="WP_051225092.1">
    <property type="nucleotide sequence ID" value="NZ_AUEH01000002.1"/>
</dbReference>
<dbReference type="InterPro" id="IPR014071">
    <property type="entry name" value="Cu_transp_CopY/TcrY"/>
</dbReference>
<evidence type="ECO:0000256" key="1">
    <source>
        <dbReference type="ARBA" id="ARBA00011046"/>
    </source>
</evidence>
<dbReference type="InterPro" id="IPR036388">
    <property type="entry name" value="WH-like_DNA-bd_sf"/>
</dbReference>
<evidence type="ECO:0000256" key="4">
    <source>
        <dbReference type="ARBA" id="ARBA00023163"/>
    </source>
</evidence>
<dbReference type="SUPFAM" id="SSF46785">
    <property type="entry name" value="Winged helix' DNA-binding domain"/>
    <property type="match status" value="1"/>
</dbReference>
<organism evidence="5 6">
    <name type="scientific">Schleiferilactobacillus harbinensis DSM 16991</name>
    <dbReference type="NCBI Taxonomy" id="1122147"/>
    <lineage>
        <taxon>Bacteria</taxon>
        <taxon>Bacillati</taxon>
        <taxon>Bacillota</taxon>
        <taxon>Bacilli</taxon>
        <taxon>Lactobacillales</taxon>
        <taxon>Lactobacillaceae</taxon>
        <taxon>Schleiferilactobacillus</taxon>
    </lineage>
</organism>
<keyword evidence="3" id="KW-0238">DNA-binding</keyword>
<reference evidence="5 6" key="1">
    <citation type="journal article" date="2015" name="Genome Announc.">
        <title>Expanding the biotechnology potential of lactobacilli through comparative genomics of 213 strains and associated genera.</title>
        <authorList>
            <person name="Sun Z."/>
            <person name="Harris H.M."/>
            <person name="McCann A."/>
            <person name="Guo C."/>
            <person name="Argimon S."/>
            <person name="Zhang W."/>
            <person name="Yang X."/>
            <person name="Jeffery I.B."/>
            <person name="Cooney J.C."/>
            <person name="Kagawa T.F."/>
            <person name="Liu W."/>
            <person name="Song Y."/>
            <person name="Salvetti E."/>
            <person name="Wrobel A."/>
            <person name="Rasinkangas P."/>
            <person name="Parkhill J."/>
            <person name="Rea M.C."/>
            <person name="O'Sullivan O."/>
            <person name="Ritari J."/>
            <person name="Douillard F.P."/>
            <person name="Paul Ross R."/>
            <person name="Yang R."/>
            <person name="Briner A.E."/>
            <person name="Felis G.E."/>
            <person name="de Vos W.M."/>
            <person name="Barrangou R."/>
            <person name="Klaenhammer T.R."/>
            <person name="Caufield P.W."/>
            <person name="Cui Y."/>
            <person name="Zhang H."/>
            <person name="O'Toole P.W."/>
        </authorList>
    </citation>
    <scope>NUCLEOTIDE SEQUENCE [LARGE SCALE GENOMIC DNA]</scope>
    <source>
        <strain evidence="5 6">DSM 16991</strain>
    </source>
</reference>
<keyword evidence="4" id="KW-0804">Transcription</keyword>
<dbReference type="NCBIfam" id="TIGR02698">
    <property type="entry name" value="CopY_TcrY"/>
    <property type="match status" value="1"/>
</dbReference>
<dbReference type="PATRIC" id="fig|1122147.4.peg.866"/>
<name>A0A0R1XRS1_9LACO</name>
<evidence type="ECO:0000313" key="6">
    <source>
        <dbReference type="Proteomes" id="UP000050949"/>
    </source>
</evidence>
<dbReference type="InterPro" id="IPR036390">
    <property type="entry name" value="WH_DNA-bd_sf"/>
</dbReference>
<dbReference type="Proteomes" id="UP000050949">
    <property type="component" value="Unassembled WGS sequence"/>
</dbReference>
<dbReference type="Gene3D" id="1.10.10.10">
    <property type="entry name" value="Winged helix-like DNA-binding domain superfamily/Winged helix DNA-binding domain"/>
    <property type="match status" value="1"/>
</dbReference>
<comment type="caution">
    <text evidence="5">The sequence shown here is derived from an EMBL/GenBank/DDBJ whole genome shotgun (WGS) entry which is preliminary data.</text>
</comment>
<evidence type="ECO:0000313" key="5">
    <source>
        <dbReference type="EMBL" id="KRM29260.1"/>
    </source>
</evidence>
<accession>A0A0R1XRS1</accession>
<dbReference type="InterPro" id="IPR005650">
    <property type="entry name" value="BlaI_family"/>
</dbReference>
<keyword evidence="2" id="KW-0805">Transcription regulation</keyword>
<dbReference type="PIRSF" id="PIRSF019455">
    <property type="entry name" value="CopR_AtkY"/>
    <property type="match status" value="1"/>
</dbReference>
<evidence type="ECO:0000256" key="2">
    <source>
        <dbReference type="ARBA" id="ARBA00023015"/>
    </source>
</evidence>
<dbReference type="GeneID" id="78508449"/>
<dbReference type="GO" id="GO:0003677">
    <property type="term" value="F:DNA binding"/>
    <property type="evidence" value="ECO:0007669"/>
    <property type="project" value="UniProtKB-KW"/>
</dbReference>
<dbReference type="Pfam" id="PF03965">
    <property type="entry name" value="Penicillinase_R"/>
    <property type="match status" value="1"/>
</dbReference>
<dbReference type="EMBL" id="AZFW01000016">
    <property type="protein sequence ID" value="KRM29260.1"/>
    <property type="molecule type" value="Genomic_DNA"/>
</dbReference>
<dbReference type="AlphaFoldDB" id="A0A0R1XRS1"/>
<proteinExistence type="inferred from homology"/>
<comment type="similarity">
    <text evidence="1">Belongs to the BlaI transcriptional regulatory family.</text>
</comment>
<dbReference type="GO" id="GO:0045892">
    <property type="term" value="P:negative regulation of DNA-templated transcription"/>
    <property type="evidence" value="ECO:0007669"/>
    <property type="project" value="InterPro"/>
</dbReference>
<sequence>MIDEQQVAITDSEWELMRAVWTLKRVSSRQLITIMEEERQWADSTTKTLLRRLIKKGAITPVGDARPYDYVPAVQEQASMDAAAVRLFDQMCAMRAGSAVAAVINSRELSQADIAQLQQILQEKAKTAPQMVACNCLPAGMGENCMSEGDDVDGQR</sequence>